<reference evidence="1" key="2">
    <citation type="journal article" date="2015" name="Data Brief">
        <title>Shoot transcriptome of the giant reed, Arundo donax.</title>
        <authorList>
            <person name="Barrero R.A."/>
            <person name="Guerrero F.D."/>
            <person name="Moolhuijzen P."/>
            <person name="Goolsby J.A."/>
            <person name="Tidwell J."/>
            <person name="Bellgard S.E."/>
            <person name="Bellgard M.I."/>
        </authorList>
    </citation>
    <scope>NUCLEOTIDE SEQUENCE</scope>
    <source>
        <tissue evidence="1">Shoot tissue taken approximately 20 cm above the soil surface</tissue>
    </source>
</reference>
<organism evidence="1">
    <name type="scientific">Arundo donax</name>
    <name type="common">Giant reed</name>
    <name type="synonym">Donax arundinaceus</name>
    <dbReference type="NCBI Taxonomy" id="35708"/>
    <lineage>
        <taxon>Eukaryota</taxon>
        <taxon>Viridiplantae</taxon>
        <taxon>Streptophyta</taxon>
        <taxon>Embryophyta</taxon>
        <taxon>Tracheophyta</taxon>
        <taxon>Spermatophyta</taxon>
        <taxon>Magnoliopsida</taxon>
        <taxon>Liliopsida</taxon>
        <taxon>Poales</taxon>
        <taxon>Poaceae</taxon>
        <taxon>PACMAD clade</taxon>
        <taxon>Arundinoideae</taxon>
        <taxon>Arundineae</taxon>
        <taxon>Arundo</taxon>
    </lineage>
</organism>
<dbReference type="AlphaFoldDB" id="A0A0A8XUH5"/>
<evidence type="ECO:0000313" key="1">
    <source>
        <dbReference type="EMBL" id="JAD16330.1"/>
    </source>
</evidence>
<dbReference type="EMBL" id="GBRH01281565">
    <property type="protein sequence ID" value="JAD16330.1"/>
    <property type="molecule type" value="Transcribed_RNA"/>
</dbReference>
<name>A0A0A8XUH5_ARUDO</name>
<sequence length="45" mass="4859">MLLVRLNHLPAAGWNSLPLFLSQVVGASTATQRDPWAVIKQACSP</sequence>
<protein>
    <submittedName>
        <fullName evidence="1">Uncharacterized protein</fullName>
    </submittedName>
</protein>
<accession>A0A0A8XUH5</accession>
<reference evidence="1" key="1">
    <citation type="submission" date="2014-09" db="EMBL/GenBank/DDBJ databases">
        <authorList>
            <person name="Magalhaes I.L.F."/>
            <person name="Oliveira U."/>
            <person name="Santos F.R."/>
            <person name="Vidigal T.H.D.A."/>
            <person name="Brescovit A.D."/>
            <person name="Santos A.J."/>
        </authorList>
    </citation>
    <scope>NUCLEOTIDE SEQUENCE</scope>
    <source>
        <tissue evidence="1">Shoot tissue taken approximately 20 cm above the soil surface</tissue>
    </source>
</reference>
<proteinExistence type="predicted"/>